<feature type="signal peptide" evidence="2">
    <location>
        <begin position="1"/>
        <end position="18"/>
    </location>
</feature>
<keyword evidence="5" id="KW-1185">Reference proteome</keyword>
<feature type="domain" description="Peptidase S74" evidence="3">
    <location>
        <begin position="263"/>
        <end position="388"/>
    </location>
</feature>
<sequence length="504" mass="54113">MIVAATLFWAATTLAARAQSWSVTGNTGTNPTTHFIGTKDDKSLIFRTNNRERLRIARNGFVGIGLASPQALLHIPSRGNVSLSSTDNFLLGSLTSHNLAFDYNKIQARNNGLASTLNLNNAGGQVIVGKDGLFVDDSGESYAFSSYKSGHGNGIYMNNTSGISISAAIMGVSNGPGIGLLGFAPLYGDGVIGHSQNGPLGTVGVEGSHAGVGTGVLGRSQDGNGIAAISSNNYGLYATTTHGNYAAYFNKSIYVNGGYYSSSDQKLKQNIQDFNSAIGIINQLHPKKYTYRQDGAYKLLKLPQEEQYGLLAQEVEKVLPSLVKNTKFDPALDATAPRVDAKGNIIRRPDIKAETIEFKALNYTGLIPILVKAIQEQQDKITQQDQKIEKLATQLNQPLSSQSLPGTSGSINNGDSTNTASLTQNVPNPFYRTTTVNFYVPEQAGPALITIHDFNGKILKTYPVLSKGKGQLTIEGGQLKPGIYYYSLLIDNKPVDTKRMVLHK</sequence>
<dbReference type="AlphaFoldDB" id="A0A369QKX1"/>
<dbReference type="EMBL" id="QASA01000001">
    <property type="protein sequence ID" value="RDC65541.1"/>
    <property type="molecule type" value="Genomic_DNA"/>
</dbReference>
<dbReference type="PROSITE" id="PS51688">
    <property type="entry name" value="ICA"/>
    <property type="match status" value="1"/>
</dbReference>
<name>A0A369QKX1_9BACT</name>
<keyword evidence="2" id="KW-0732">Signal</keyword>
<comment type="caution">
    <text evidence="4">The sequence shown here is derived from an EMBL/GenBank/DDBJ whole genome shotgun (WGS) entry which is preliminary data.</text>
</comment>
<evidence type="ECO:0000259" key="3">
    <source>
        <dbReference type="PROSITE" id="PS51688"/>
    </source>
</evidence>
<organism evidence="4 5">
    <name type="scientific">Adhaeribacter pallidiroseus</name>
    <dbReference type="NCBI Taxonomy" id="2072847"/>
    <lineage>
        <taxon>Bacteria</taxon>
        <taxon>Pseudomonadati</taxon>
        <taxon>Bacteroidota</taxon>
        <taxon>Cytophagia</taxon>
        <taxon>Cytophagales</taxon>
        <taxon>Hymenobacteraceae</taxon>
        <taxon>Adhaeribacter</taxon>
    </lineage>
</organism>
<dbReference type="InterPro" id="IPR030392">
    <property type="entry name" value="S74_ICA"/>
</dbReference>
<evidence type="ECO:0000256" key="1">
    <source>
        <dbReference type="SAM" id="MobiDB-lite"/>
    </source>
</evidence>
<feature type="region of interest" description="Disordered" evidence="1">
    <location>
        <begin position="399"/>
        <end position="426"/>
    </location>
</feature>
<dbReference type="NCBIfam" id="TIGR04183">
    <property type="entry name" value="Por_Secre_tail"/>
    <property type="match status" value="1"/>
</dbReference>
<protein>
    <recommendedName>
        <fullName evidence="3">Peptidase S74 domain-containing protein</fullName>
    </recommendedName>
</protein>
<dbReference type="Proteomes" id="UP000253919">
    <property type="component" value="Unassembled WGS sequence"/>
</dbReference>
<feature type="chain" id="PRO_5016620584" description="Peptidase S74 domain-containing protein" evidence="2">
    <location>
        <begin position="19"/>
        <end position="504"/>
    </location>
</feature>
<reference evidence="4 5" key="1">
    <citation type="submission" date="2018-04" db="EMBL/GenBank/DDBJ databases">
        <title>Adhaeribacter sp. HMF7616 genome sequencing and assembly.</title>
        <authorList>
            <person name="Kang H."/>
            <person name="Kang J."/>
            <person name="Cha I."/>
            <person name="Kim H."/>
            <person name="Joh K."/>
        </authorList>
    </citation>
    <scope>NUCLEOTIDE SEQUENCE [LARGE SCALE GENOMIC DNA]</scope>
    <source>
        <strain evidence="4 5">HMF7616</strain>
    </source>
</reference>
<proteinExistence type="predicted"/>
<accession>A0A369QKX1</accession>
<dbReference type="InterPro" id="IPR026444">
    <property type="entry name" value="Secre_tail"/>
</dbReference>
<gene>
    <name evidence="4" type="ORF">AHMF7616_04171</name>
</gene>
<evidence type="ECO:0000256" key="2">
    <source>
        <dbReference type="SAM" id="SignalP"/>
    </source>
</evidence>
<dbReference type="Pfam" id="PF13884">
    <property type="entry name" value="Peptidase_S74"/>
    <property type="match status" value="1"/>
</dbReference>
<evidence type="ECO:0000313" key="5">
    <source>
        <dbReference type="Proteomes" id="UP000253919"/>
    </source>
</evidence>
<evidence type="ECO:0000313" key="4">
    <source>
        <dbReference type="EMBL" id="RDC65541.1"/>
    </source>
</evidence>